<dbReference type="AlphaFoldDB" id="A0A822X683"/>
<evidence type="ECO:0000313" key="1">
    <source>
        <dbReference type="EMBL" id="CZY16988.1"/>
    </source>
</evidence>
<organism evidence="1 2">
    <name type="scientific">Enterobacter hormaechei</name>
    <dbReference type="NCBI Taxonomy" id="158836"/>
    <lineage>
        <taxon>Bacteria</taxon>
        <taxon>Pseudomonadati</taxon>
        <taxon>Pseudomonadota</taxon>
        <taxon>Gammaproteobacteria</taxon>
        <taxon>Enterobacterales</taxon>
        <taxon>Enterobacteriaceae</taxon>
        <taxon>Enterobacter</taxon>
        <taxon>Enterobacter cloacae complex</taxon>
    </lineage>
</organism>
<protein>
    <recommendedName>
        <fullName evidence="3">Lipoprotein</fullName>
    </recommendedName>
</protein>
<name>A0A822X683_9ENTR</name>
<evidence type="ECO:0000313" key="2">
    <source>
        <dbReference type="Proteomes" id="UP000076205"/>
    </source>
</evidence>
<dbReference type="Proteomes" id="UP000076205">
    <property type="component" value="Unassembled WGS sequence"/>
</dbReference>
<reference evidence="1 2" key="1">
    <citation type="submission" date="2016-03" db="EMBL/GenBank/DDBJ databases">
        <authorList>
            <consortium name="Pathogen Informatics"/>
        </authorList>
    </citation>
    <scope>NUCLEOTIDE SEQUENCE [LARGE SCALE GENOMIC DNA]</scope>
    <source>
        <strain evidence="2">e1424</strain>
    </source>
</reference>
<evidence type="ECO:0008006" key="3">
    <source>
        <dbReference type="Google" id="ProtNLM"/>
    </source>
</evidence>
<proteinExistence type="predicted"/>
<dbReference type="EMBL" id="FJYW01000012">
    <property type="protein sequence ID" value="CZY16988.1"/>
    <property type="molecule type" value="Genomic_DNA"/>
</dbReference>
<dbReference type="RefSeq" id="WP_048228581.1">
    <property type="nucleotide sequence ID" value="NZ_CP044336.1"/>
</dbReference>
<comment type="caution">
    <text evidence="1">The sequence shown here is derived from an EMBL/GenBank/DDBJ whole genome shotgun (WGS) entry which is preliminary data.</text>
</comment>
<dbReference type="PROSITE" id="PS51257">
    <property type="entry name" value="PROKAR_LIPOPROTEIN"/>
    <property type="match status" value="1"/>
</dbReference>
<accession>A0A822X683</accession>
<gene>
    <name evidence="1" type="ORF">SAMEA2273352_04278</name>
</gene>
<sequence length="185" mass="20212">MQRLTIYAAVVATLTGCSGHYAPSAEKTAVDQLKTINDNSELCLELAKVNSIPAKSGGVATMQREDFDIYYAQKTYLKQRIAARRLDCSKLNNSQKATLVGELSPEQALARVSTTCNAIAQRSQFADPNVVYAMCNRGYKATAKKCSHDMAQFTEQSMHLTGTTRAEYLEIGGGFRAGCNLHFKG</sequence>